<feature type="domain" description="DUF6922" evidence="1">
    <location>
        <begin position="24"/>
        <end position="75"/>
    </location>
</feature>
<dbReference type="AlphaFoldDB" id="A0A562SV42"/>
<proteinExistence type="predicted"/>
<dbReference type="InterPro" id="IPR053830">
    <property type="entry name" value="DUF6922"/>
</dbReference>
<name>A0A562SV42_9BACT</name>
<dbReference type="Pfam" id="PF21956">
    <property type="entry name" value="DUF6922"/>
    <property type="match status" value="1"/>
</dbReference>
<dbReference type="Proteomes" id="UP000316167">
    <property type="component" value="Unassembled WGS sequence"/>
</dbReference>
<dbReference type="OrthoDB" id="1364214at2"/>
<evidence type="ECO:0000313" key="3">
    <source>
        <dbReference type="Proteomes" id="UP000316167"/>
    </source>
</evidence>
<keyword evidence="3" id="KW-1185">Reference proteome</keyword>
<dbReference type="EMBL" id="VLLE01000002">
    <property type="protein sequence ID" value="TWI85053.1"/>
    <property type="molecule type" value="Genomic_DNA"/>
</dbReference>
<protein>
    <recommendedName>
        <fullName evidence="1">DUF6922 domain-containing protein</fullName>
    </recommendedName>
</protein>
<comment type="caution">
    <text evidence="2">The sequence shown here is derived from an EMBL/GenBank/DDBJ whole genome shotgun (WGS) entry which is preliminary data.</text>
</comment>
<gene>
    <name evidence="2" type="ORF">IQ13_0207</name>
</gene>
<sequence length="107" mass="12815">MSSYFNFIDTKALDKKIRSGEFPFSQKLFWDTAVEKIDLKKNQRYIIERVLTRGFLEDFYMLLQIYTTTEIKEALLKSKELDPKTINFCSNYFNIPKQEMHASSFYN</sequence>
<evidence type="ECO:0000313" key="2">
    <source>
        <dbReference type="EMBL" id="TWI85053.1"/>
    </source>
</evidence>
<evidence type="ECO:0000259" key="1">
    <source>
        <dbReference type="Pfam" id="PF21956"/>
    </source>
</evidence>
<organism evidence="2 3">
    <name type="scientific">Lacibacter cauensis</name>
    <dbReference type="NCBI Taxonomy" id="510947"/>
    <lineage>
        <taxon>Bacteria</taxon>
        <taxon>Pseudomonadati</taxon>
        <taxon>Bacteroidota</taxon>
        <taxon>Chitinophagia</taxon>
        <taxon>Chitinophagales</taxon>
        <taxon>Chitinophagaceae</taxon>
        <taxon>Lacibacter</taxon>
    </lineage>
</organism>
<accession>A0A562SV42</accession>
<dbReference type="RefSeq" id="WP_144883622.1">
    <property type="nucleotide sequence ID" value="NZ_VLLE01000002.1"/>
</dbReference>
<reference evidence="2 3" key="1">
    <citation type="journal article" date="2015" name="Stand. Genomic Sci.">
        <title>Genomic Encyclopedia of Bacterial and Archaeal Type Strains, Phase III: the genomes of soil and plant-associated and newly described type strains.</title>
        <authorList>
            <person name="Whitman W.B."/>
            <person name="Woyke T."/>
            <person name="Klenk H.P."/>
            <person name="Zhou Y."/>
            <person name="Lilburn T.G."/>
            <person name="Beck B.J."/>
            <person name="De Vos P."/>
            <person name="Vandamme P."/>
            <person name="Eisen J.A."/>
            <person name="Garrity G."/>
            <person name="Hugenholtz P."/>
            <person name="Kyrpides N.C."/>
        </authorList>
    </citation>
    <scope>NUCLEOTIDE SEQUENCE [LARGE SCALE GENOMIC DNA]</scope>
    <source>
        <strain evidence="2 3">CGMCC 1.7271</strain>
    </source>
</reference>